<dbReference type="STRING" id="7395.A0A1A9VFN2"/>
<protein>
    <submittedName>
        <fullName evidence="2">TTKRSYEDQ domain-containing protein</fullName>
    </submittedName>
</protein>
<dbReference type="GO" id="GO:0005769">
    <property type="term" value="C:early endosome"/>
    <property type="evidence" value="ECO:0007669"/>
    <property type="project" value="TreeGrafter"/>
</dbReference>
<dbReference type="Proteomes" id="UP000078200">
    <property type="component" value="Unassembled WGS sequence"/>
</dbReference>
<sequence>MRHAMIRFARQNKFAVNCSMVYMQVLFGPTDFTLDASKSITKFSCIIHKYEELLRDKHSAESHLNSYKSEVDHLQNCLENATQELKAKDEQIQSINQASQLLEDELATTRVNYEEQISVLAEQSSKVY</sequence>
<name>A0A1A9VFN2_GLOAU</name>
<dbReference type="PANTHER" id="PTHR21448:SF0">
    <property type="entry name" value="PROTEIN PHOSPHATASE 1 REGULATORY SUBUNIT 21"/>
    <property type="match status" value="1"/>
</dbReference>
<dbReference type="EnsemblMetazoa" id="GAUT035731-RA">
    <property type="protein sequence ID" value="GAUT035731-PA"/>
    <property type="gene ID" value="GAUT035731"/>
</dbReference>
<keyword evidence="3" id="KW-1185">Reference proteome</keyword>
<accession>A0A1A9VFN2</accession>
<evidence type="ECO:0000256" key="1">
    <source>
        <dbReference type="SAM" id="Coils"/>
    </source>
</evidence>
<proteinExistence type="predicted"/>
<dbReference type="VEuPathDB" id="VectorBase:GAUT035731"/>
<dbReference type="InterPro" id="IPR040024">
    <property type="entry name" value="PPP1R21"/>
</dbReference>
<dbReference type="GO" id="GO:0016020">
    <property type="term" value="C:membrane"/>
    <property type="evidence" value="ECO:0007669"/>
    <property type="project" value="TreeGrafter"/>
</dbReference>
<evidence type="ECO:0000313" key="2">
    <source>
        <dbReference type="EnsemblMetazoa" id="GAUT035731-PA"/>
    </source>
</evidence>
<organism evidence="2 3">
    <name type="scientific">Glossina austeni</name>
    <name type="common">Savannah tsetse fly</name>
    <dbReference type="NCBI Taxonomy" id="7395"/>
    <lineage>
        <taxon>Eukaryota</taxon>
        <taxon>Metazoa</taxon>
        <taxon>Ecdysozoa</taxon>
        <taxon>Arthropoda</taxon>
        <taxon>Hexapoda</taxon>
        <taxon>Insecta</taxon>
        <taxon>Pterygota</taxon>
        <taxon>Neoptera</taxon>
        <taxon>Endopterygota</taxon>
        <taxon>Diptera</taxon>
        <taxon>Brachycera</taxon>
        <taxon>Muscomorpha</taxon>
        <taxon>Hippoboscoidea</taxon>
        <taxon>Glossinidae</taxon>
        <taxon>Glossina</taxon>
    </lineage>
</organism>
<reference evidence="2" key="1">
    <citation type="submission" date="2020-05" db="UniProtKB">
        <authorList>
            <consortium name="EnsemblMetazoa"/>
        </authorList>
    </citation>
    <scope>IDENTIFICATION</scope>
    <source>
        <strain evidence="2">TTRI</strain>
    </source>
</reference>
<keyword evidence="1" id="KW-0175">Coiled coil</keyword>
<dbReference type="AlphaFoldDB" id="A0A1A9VFN2"/>
<feature type="coiled-coil region" evidence="1">
    <location>
        <begin position="50"/>
        <end position="105"/>
    </location>
</feature>
<dbReference type="Gene3D" id="6.10.250.3150">
    <property type="match status" value="1"/>
</dbReference>
<dbReference type="PANTHER" id="PTHR21448">
    <property type="entry name" value="SMOOTH MUSCLE MYOSIN HEAVY CHAIN-RELATED"/>
    <property type="match status" value="1"/>
</dbReference>
<evidence type="ECO:0000313" key="3">
    <source>
        <dbReference type="Proteomes" id="UP000078200"/>
    </source>
</evidence>